<evidence type="ECO:0000256" key="3">
    <source>
        <dbReference type="ARBA" id="ARBA00022475"/>
    </source>
</evidence>
<dbReference type="eggNOG" id="COG0559">
    <property type="taxonomic scope" value="Bacteria"/>
</dbReference>
<keyword evidence="6" id="KW-0029">Amino-acid transport</keyword>
<evidence type="ECO:0000313" key="11">
    <source>
        <dbReference type="EMBL" id="CCH49873.1"/>
    </source>
</evidence>
<gene>
    <name evidence="11" type="primary">livH</name>
    <name evidence="11" type="ordered locus">BN4_12640</name>
</gene>
<feature type="transmembrane region" description="Helical" evidence="10">
    <location>
        <begin position="249"/>
        <end position="267"/>
    </location>
</feature>
<feature type="transmembrane region" description="Helical" evidence="10">
    <location>
        <begin position="63"/>
        <end position="82"/>
    </location>
</feature>
<feature type="transmembrane region" description="Helical" evidence="10">
    <location>
        <begin position="298"/>
        <end position="318"/>
    </location>
</feature>
<dbReference type="EMBL" id="FO203427">
    <property type="protein sequence ID" value="CCH49873.1"/>
    <property type="molecule type" value="Genomic_DNA"/>
</dbReference>
<feature type="transmembrane region" description="Helical" evidence="10">
    <location>
        <begin position="220"/>
        <end position="243"/>
    </location>
</feature>
<keyword evidence="12" id="KW-1185">Reference proteome</keyword>
<dbReference type="GO" id="GO:0005304">
    <property type="term" value="F:L-valine transmembrane transporter activity"/>
    <property type="evidence" value="ECO:0007669"/>
    <property type="project" value="TreeGrafter"/>
</dbReference>
<dbReference type="AlphaFoldDB" id="M1WXS0"/>
<dbReference type="GO" id="GO:0015190">
    <property type="term" value="F:L-leucine transmembrane transporter activity"/>
    <property type="evidence" value="ECO:0007669"/>
    <property type="project" value="TreeGrafter"/>
</dbReference>
<dbReference type="GO" id="GO:0015808">
    <property type="term" value="P:L-alanine transport"/>
    <property type="evidence" value="ECO:0007669"/>
    <property type="project" value="TreeGrafter"/>
</dbReference>
<evidence type="ECO:0000256" key="2">
    <source>
        <dbReference type="ARBA" id="ARBA00022448"/>
    </source>
</evidence>
<sequence length="324" mass="35224">MTASPANGWLDIKKIFQGRTAVDFIIQNILNALQWGSFYALIALGYTLVYGVLRLINFAHGDIFMVGAYIAFFVSGFMLGPALGLSPIMTFICAVPLTMALTACVGVTLERIAYRPLRRKGAHRLYVVITALMCGLILEYSNLAVLGASRLKFPELIEKSIWHFGGVTITNLKVIVIVAAVAVFAILNFIVTRTKIGMAMRGISYDKFAIPLMGIPIDSIIVFTFVLGSAFAGLAGLLFAMSYPILEPFMGMLIGWKAFIAAVVGGIGDIRGAFYGGFLLGFIEVGVVTVFPSTYRDLFAFTILLIILWLKPTGLFGMPQSTKI</sequence>
<dbReference type="InterPro" id="IPR052157">
    <property type="entry name" value="BCAA_transport_permease"/>
</dbReference>
<dbReference type="GO" id="GO:0015188">
    <property type="term" value="F:L-isoleucine transmembrane transporter activity"/>
    <property type="evidence" value="ECO:0007669"/>
    <property type="project" value="TreeGrafter"/>
</dbReference>
<dbReference type="KEGG" id="dpi:BN4_12640"/>
<evidence type="ECO:0000256" key="9">
    <source>
        <dbReference type="ARBA" id="ARBA00037998"/>
    </source>
</evidence>
<evidence type="ECO:0000313" key="12">
    <source>
        <dbReference type="Proteomes" id="UP000011724"/>
    </source>
</evidence>
<dbReference type="HOGENOM" id="CLU_039929_3_0_7"/>
<evidence type="ECO:0000256" key="10">
    <source>
        <dbReference type="SAM" id="Phobius"/>
    </source>
</evidence>
<dbReference type="GO" id="GO:0042941">
    <property type="term" value="P:D-alanine transmembrane transport"/>
    <property type="evidence" value="ECO:0007669"/>
    <property type="project" value="TreeGrafter"/>
</dbReference>
<dbReference type="InterPro" id="IPR001851">
    <property type="entry name" value="ABC_transp_permease"/>
</dbReference>
<dbReference type="Proteomes" id="UP000011724">
    <property type="component" value="Chromosome"/>
</dbReference>
<protein>
    <submittedName>
        <fullName evidence="11">Inner-membrane translocator</fullName>
    </submittedName>
</protein>
<reference evidence="11 12" key="1">
    <citation type="journal article" date="2013" name="PLoS ONE">
        <title>The first genomic and proteomic characterization of a deep-sea sulfate reducer: insights into the piezophilic lifestyle of Desulfovibrio piezophilus.</title>
        <authorList>
            <person name="Pradel N."/>
            <person name="Ji B."/>
            <person name="Gimenez G."/>
            <person name="Talla E."/>
            <person name="Lenoble P."/>
            <person name="Garel M."/>
            <person name="Tamburini C."/>
            <person name="Fourquet P."/>
            <person name="Lebrun R."/>
            <person name="Bertin P."/>
            <person name="Denis Y."/>
            <person name="Pophillat M."/>
            <person name="Barbe V."/>
            <person name="Ollivier B."/>
            <person name="Dolla A."/>
        </authorList>
    </citation>
    <scope>NUCLEOTIDE SEQUENCE [LARGE SCALE GENOMIC DNA]</scope>
    <source>
        <strain evidence="12">DSM 10523 / SB164P1</strain>
    </source>
</reference>
<evidence type="ECO:0000256" key="4">
    <source>
        <dbReference type="ARBA" id="ARBA00022519"/>
    </source>
</evidence>
<evidence type="ECO:0000256" key="6">
    <source>
        <dbReference type="ARBA" id="ARBA00022970"/>
    </source>
</evidence>
<dbReference type="GO" id="GO:1903806">
    <property type="term" value="P:L-isoleucine import across plasma membrane"/>
    <property type="evidence" value="ECO:0007669"/>
    <property type="project" value="TreeGrafter"/>
</dbReference>
<dbReference type="PANTHER" id="PTHR11795:SF371">
    <property type="entry name" value="HIGH-AFFINITY BRANCHED-CHAIN AMINO ACID TRANSPORT SYSTEM PERMEASE PROTEIN LIVH"/>
    <property type="match status" value="1"/>
</dbReference>
<reference evidence="12" key="2">
    <citation type="journal article" date="2013" name="Stand. Genomic Sci.">
        <title>Complete genome sequence of Desulfocapsa sulfexigens, a marine deltaproteobacterium specialized in disproportionating inorganic sulfur compounds.</title>
        <authorList>
            <person name="Finster K.W."/>
            <person name="Kjeldsen K.U."/>
            <person name="Kube M."/>
            <person name="Reinhardt R."/>
            <person name="Mussmann M."/>
            <person name="Amann R."/>
            <person name="Schreiber L."/>
        </authorList>
    </citation>
    <scope>NUCLEOTIDE SEQUENCE [LARGE SCALE GENOMIC DNA]</scope>
    <source>
        <strain evidence="12">DSM 10523 / SB164P1</strain>
    </source>
</reference>
<keyword evidence="3" id="KW-1003">Cell membrane</keyword>
<evidence type="ECO:0000256" key="8">
    <source>
        <dbReference type="ARBA" id="ARBA00023136"/>
    </source>
</evidence>
<feature type="transmembrane region" description="Helical" evidence="10">
    <location>
        <begin position="274"/>
        <end position="292"/>
    </location>
</feature>
<dbReference type="GO" id="GO:0005886">
    <property type="term" value="C:plasma membrane"/>
    <property type="evidence" value="ECO:0007669"/>
    <property type="project" value="UniProtKB-SubCell"/>
</dbReference>
<accession>M1WXS0</accession>
<feature type="transmembrane region" description="Helical" evidence="10">
    <location>
        <begin position="121"/>
        <end position="141"/>
    </location>
</feature>
<keyword evidence="8 10" id="KW-0472">Membrane</keyword>
<comment type="subcellular location">
    <subcellularLocation>
        <location evidence="1">Cell membrane</location>
        <topology evidence="1">Multi-pass membrane protein</topology>
    </subcellularLocation>
</comment>
<feature type="transmembrane region" description="Helical" evidence="10">
    <location>
        <begin position="38"/>
        <end position="56"/>
    </location>
</feature>
<dbReference type="CDD" id="cd06582">
    <property type="entry name" value="TM_PBP1_LivH_like"/>
    <property type="match status" value="1"/>
</dbReference>
<evidence type="ECO:0000256" key="1">
    <source>
        <dbReference type="ARBA" id="ARBA00004651"/>
    </source>
</evidence>
<dbReference type="PATRIC" id="fig|879567.3.peg.2828"/>
<evidence type="ECO:0000256" key="5">
    <source>
        <dbReference type="ARBA" id="ARBA00022692"/>
    </source>
</evidence>
<comment type="similarity">
    <text evidence="9">Belongs to the binding-protein-dependent transport system permease family. LivHM subfamily.</text>
</comment>
<dbReference type="GO" id="GO:0015192">
    <property type="term" value="F:L-phenylalanine transmembrane transporter activity"/>
    <property type="evidence" value="ECO:0007669"/>
    <property type="project" value="TreeGrafter"/>
</dbReference>
<evidence type="ECO:0000256" key="7">
    <source>
        <dbReference type="ARBA" id="ARBA00022989"/>
    </source>
</evidence>
<keyword evidence="2" id="KW-0813">Transport</keyword>
<proteinExistence type="inferred from homology"/>
<keyword evidence="4" id="KW-0997">Cell inner membrane</keyword>
<dbReference type="PANTHER" id="PTHR11795">
    <property type="entry name" value="BRANCHED-CHAIN AMINO ACID TRANSPORT SYSTEM PERMEASE PROTEIN LIVH"/>
    <property type="match status" value="1"/>
</dbReference>
<dbReference type="STRING" id="1322246.BN4_12640"/>
<keyword evidence="5 10" id="KW-0812">Transmembrane</keyword>
<organism evidence="11 12">
    <name type="scientific">Pseudodesulfovibrio piezophilus (strain DSM 21447 / JCM 15486 / C1TLV30)</name>
    <name type="common">Desulfovibrio piezophilus</name>
    <dbReference type="NCBI Taxonomy" id="1322246"/>
    <lineage>
        <taxon>Bacteria</taxon>
        <taxon>Pseudomonadati</taxon>
        <taxon>Thermodesulfobacteriota</taxon>
        <taxon>Desulfovibrionia</taxon>
        <taxon>Desulfovibrionales</taxon>
        <taxon>Desulfovibrionaceae</taxon>
    </lineage>
</organism>
<keyword evidence="7 10" id="KW-1133">Transmembrane helix</keyword>
<dbReference type="Pfam" id="PF02653">
    <property type="entry name" value="BPD_transp_2"/>
    <property type="match status" value="1"/>
</dbReference>
<feature type="transmembrane region" description="Helical" evidence="10">
    <location>
        <begin position="88"/>
        <end position="109"/>
    </location>
</feature>
<name>M1WXS0_PSEP2</name>
<feature type="transmembrane region" description="Helical" evidence="10">
    <location>
        <begin position="161"/>
        <end position="191"/>
    </location>
</feature>